<keyword evidence="1" id="KW-0812">Transmembrane</keyword>
<dbReference type="HOGENOM" id="CLU_130855_0_0_9"/>
<dbReference type="RefSeq" id="WP_011590883.1">
    <property type="nucleotide sequence ID" value="NC_008261.1"/>
</dbReference>
<feature type="transmembrane region" description="Helical" evidence="1">
    <location>
        <begin position="12"/>
        <end position="36"/>
    </location>
</feature>
<name>A0A0H2YRL3_CLOP1</name>
<keyword evidence="1" id="KW-1133">Transmembrane helix</keyword>
<evidence type="ECO:0000313" key="3">
    <source>
        <dbReference type="Proteomes" id="UP000001823"/>
    </source>
</evidence>
<dbReference type="eggNOG" id="ENOG5033I1F">
    <property type="taxonomic scope" value="Bacteria"/>
</dbReference>
<dbReference type="STRING" id="195103.CPF_1790"/>
<feature type="transmembrane region" description="Helical" evidence="1">
    <location>
        <begin position="86"/>
        <end position="102"/>
    </location>
</feature>
<dbReference type="PaxDb" id="195103-CPF_1790"/>
<keyword evidence="1" id="KW-0472">Membrane</keyword>
<feature type="transmembrane region" description="Helical" evidence="1">
    <location>
        <begin position="108"/>
        <end position="126"/>
    </location>
</feature>
<evidence type="ECO:0000313" key="2">
    <source>
        <dbReference type="EMBL" id="ABG83573.1"/>
    </source>
</evidence>
<accession>A0A0H2YRL3</accession>
<dbReference type="KEGG" id="cpf:CPF_1790"/>
<gene>
    <name evidence="2" type="ordered locus">CPF_1790</name>
</gene>
<feature type="transmembrane region" description="Helical" evidence="1">
    <location>
        <begin position="56"/>
        <end position="79"/>
    </location>
</feature>
<reference evidence="2 3" key="1">
    <citation type="journal article" date="2006" name="Genome Res.">
        <title>Skewed genomic variability in strains of the toxigenic bacterial pathogen, Clostridium perfringens.</title>
        <authorList>
            <person name="Myers G.S."/>
            <person name="Rasko D.A."/>
            <person name="Cheung J.K."/>
            <person name="Ravel J."/>
            <person name="Seshadri R."/>
            <person name="Deboy R.T."/>
            <person name="Ren Q."/>
            <person name="Varga J."/>
            <person name="Awad M.M."/>
            <person name="Brinkac L.M."/>
            <person name="Daugherty S.C."/>
            <person name="Haft D.H."/>
            <person name="Dodson R.J."/>
            <person name="Madupu R."/>
            <person name="Nelson W.C."/>
            <person name="Rosovitz M.J."/>
            <person name="Sullivan S.A."/>
            <person name="Khouri H."/>
            <person name="Dimitrov G.I."/>
            <person name="Watkins K.L."/>
            <person name="Mulligan S."/>
            <person name="Benton J."/>
            <person name="Radune D."/>
            <person name="Fisher D.J."/>
            <person name="Atkins H.S."/>
            <person name="Hiscox T."/>
            <person name="Jost B.H."/>
            <person name="Billington S.J."/>
            <person name="Songer J.G."/>
            <person name="McClane B.A."/>
            <person name="Titball R.W."/>
            <person name="Rood J.I."/>
            <person name="Melville S.B."/>
            <person name="Paulsen I.T."/>
        </authorList>
    </citation>
    <scope>NUCLEOTIDE SEQUENCE [LARGE SCALE GENOMIC DNA]</scope>
    <source>
        <strain evidence="3">ATCC 13124 / DSM 756 / JCM 1290 / NCIMB 6125 / NCTC 8237 / S 107 / Type A</strain>
    </source>
</reference>
<proteinExistence type="predicted"/>
<dbReference type="AlphaFoldDB" id="A0A0H2YRL3"/>
<evidence type="ECO:0000256" key="1">
    <source>
        <dbReference type="SAM" id="Phobius"/>
    </source>
</evidence>
<sequence length="136" mass="14857">MENQKQNKLGAGIITISVIQIIFSAFALFGSIILLIPSFQENLATITGAPLDKLGINNTSIIIGLVSIILILLGIILILRKKAIGLYIYLLVTAANIIYSIIMNGFMISSLIGSLILPILMTFFVYRKKELFGLSK</sequence>
<organism evidence="2 3">
    <name type="scientific">Clostridium perfringens (strain ATCC 13124 / DSM 756 / JCM 1290 / NCIMB 6125 / NCTC 8237 / Type A)</name>
    <dbReference type="NCBI Taxonomy" id="195103"/>
    <lineage>
        <taxon>Bacteria</taxon>
        <taxon>Bacillati</taxon>
        <taxon>Bacillota</taxon>
        <taxon>Clostridia</taxon>
        <taxon>Eubacteriales</taxon>
        <taxon>Clostridiaceae</taxon>
        <taxon>Clostridium</taxon>
    </lineage>
</organism>
<protein>
    <recommendedName>
        <fullName evidence="4">DUF4064 domain-containing protein</fullName>
    </recommendedName>
</protein>
<dbReference type="EMBL" id="CP000246">
    <property type="protein sequence ID" value="ABG83573.1"/>
    <property type="molecule type" value="Genomic_DNA"/>
</dbReference>
<keyword evidence="3" id="KW-1185">Reference proteome</keyword>
<evidence type="ECO:0008006" key="4">
    <source>
        <dbReference type="Google" id="ProtNLM"/>
    </source>
</evidence>
<dbReference type="Proteomes" id="UP000001823">
    <property type="component" value="Chromosome"/>
</dbReference>